<accession>A0A4P9VL78</accession>
<organism evidence="1 2">
    <name type="scientific">Zooshikella ganghwensis</name>
    <dbReference type="NCBI Taxonomy" id="202772"/>
    <lineage>
        <taxon>Bacteria</taxon>
        <taxon>Pseudomonadati</taxon>
        <taxon>Pseudomonadota</taxon>
        <taxon>Gammaproteobacteria</taxon>
        <taxon>Oceanospirillales</taxon>
        <taxon>Zooshikellaceae</taxon>
        <taxon>Zooshikella</taxon>
    </lineage>
</organism>
<protein>
    <submittedName>
        <fullName evidence="1">Uncharacterized protein</fullName>
    </submittedName>
</protein>
<evidence type="ECO:0000313" key="2">
    <source>
        <dbReference type="Proteomes" id="UP000257039"/>
    </source>
</evidence>
<sequence>MNATTFSCVISKSCNLFYSPSVYLIEMAEIRTERLKQRSEAEKAGKQCALGEKHKELGNWASNLHCIS</sequence>
<comment type="caution">
    <text evidence="1">The sequence shown here is derived from an EMBL/GenBank/DDBJ whole genome shotgun (WGS) entry which is preliminary data.</text>
</comment>
<keyword evidence="2" id="KW-1185">Reference proteome</keyword>
<dbReference type="Proteomes" id="UP000257039">
    <property type="component" value="Unassembled WGS sequence"/>
</dbReference>
<dbReference type="AlphaFoldDB" id="A0A4P9VL78"/>
<evidence type="ECO:0000313" key="1">
    <source>
        <dbReference type="EMBL" id="RDH43087.1"/>
    </source>
</evidence>
<dbReference type="EMBL" id="NDXW01000001">
    <property type="protein sequence ID" value="RDH43087.1"/>
    <property type="molecule type" value="Genomic_DNA"/>
</dbReference>
<proteinExistence type="predicted"/>
<reference evidence="1 2" key="1">
    <citation type="submission" date="2017-04" db="EMBL/GenBank/DDBJ databases">
        <title>Draft genome sequence of Zooshikella ganghwensis VG4 isolated from Red Sea sediments.</title>
        <authorList>
            <person name="Rehman Z."/>
            <person name="Alam I."/>
            <person name="Kamau A."/>
            <person name="Bajic V."/>
            <person name="Leiknes T."/>
        </authorList>
    </citation>
    <scope>NUCLEOTIDE SEQUENCE [LARGE SCALE GENOMIC DNA]</scope>
    <source>
        <strain evidence="1 2">VG4</strain>
    </source>
</reference>
<gene>
    <name evidence="1" type="ORF">B9G39_06275</name>
</gene>
<name>A0A4P9VL78_9GAMM</name>